<gene>
    <name evidence="2" type="ORF">DHEL01_v211420</name>
</gene>
<keyword evidence="3" id="KW-1185">Reference proteome</keyword>
<evidence type="ECO:0000313" key="2">
    <source>
        <dbReference type="EMBL" id="POS70187.1"/>
    </source>
</evidence>
<evidence type="ECO:0000313" key="3">
    <source>
        <dbReference type="Proteomes" id="UP000094444"/>
    </source>
</evidence>
<proteinExistence type="predicted"/>
<protein>
    <submittedName>
        <fullName evidence="2">Uncharacterized protein</fullName>
    </submittedName>
</protein>
<name>A0A2P5HIW5_DIAHE</name>
<dbReference type="EMBL" id="MAVT02001755">
    <property type="protein sequence ID" value="POS70187.1"/>
    <property type="molecule type" value="Genomic_DNA"/>
</dbReference>
<accession>A0A2P5HIW5</accession>
<dbReference type="Proteomes" id="UP000094444">
    <property type="component" value="Unassembled WGS sequence"/>
</dbReference>
<dbReference type="InParanoid" id="A0A2P5HIW5"/>
<sequence length="155" mass="16382">MDASSHTLPADPKRKLCQAAANKTSFPRRRGHSIVGGRPPAVVSLSSVFVSVGKRGIFGGPSQAMLCPPTKDPTRQTRTRAGRWERNCKAELVNANSTVIIAVVGGAVVLGGLVEDEVMRLAIEVEEAAAEPPKVRRRSGGREMNGYGMSGDAMG</sequence>
<dbReference type="AlphaFoldDB" id="A0A2P5HIW5"/>
<reference evidence="2" key="1">
    <citation type="submission" date="2017-09" db="EMBL/GenBank/DDBJ databases">
        <title>Polyketide synthases of a Diaporthe helianthi virulent isolate.</title>
        <authorList>
            <person name="Baroncelli R."/>
        </authorList>
    </citation>
    <scope>NUCLEOTIDE SEQUENCE [LARGE SCALE GENOMIC DNA]</scope>
    <source>
        <strain evidence="2">7/96</strain>
    </source>
</reference>
<organism evidence="2 3">
    <name type="scientific">Diaporthe helianthi</name>
    <dbReference type="NCBI Taxonomy" id="158607"/>
    <lineage>
        <taxon>Eukaryota</taxon>
        <taxon>Fungi</taxon>
        <taxon>Dikarya</taxon>
        <taxon>Ascomycota</taxon>
        <taxon>Pezizomycotina</taxon>
        <taxon>Sordariomycetes</taxon>
        <taxon>Sordariomycetidae</taxon>
        <taxon>Diaporthales</taxon>
        <taxon>Diaporthaceae</taxon>
        <taxon>Diaporthe</taxon>
    </lineage>
</organism>
<comment type="caution">
    <text evidence="2">The sequence shown here is derived from an EMBL/GenBank/DDBJ whole genome shotgun (WGS) entry which is preliminary data.</text>
</comment>
<evidence type="ECO:0000256" key="1">
    <source>
        <dbReference type="SAM" id="MobiDB-lite"/>
    </source>
</evidence>
<feature type="region of interest" description="Disordered" evidence="1">
    <location>
        <begin position="134"/>
        <end position="155"/>
    </location>
</feature>